<name>A0ABW1G1V4_9ACTN</name>
<proteinExistence type="predicted"/>
<dbReference type="Proteomes" id="UP001596174">
    <property type="component" value="Unassembled WGS sequence"/>
</dbReference>
<dbReference type="RefSeq" id="WP_380582081.1">
    <property type="nucleotide sequence ID" value="NZ_JBHSQJ010000035.1"/>
</dbReference>
<accession>A0ABW1G1V4</accession>
<comment type="caution">
    <text evidence="1">The sequence shown here is derived from an EMBL/GenBank/DDBJ whole genome shotgun (WGS) entry which is preliminary data.</text>
</comment>
<evidence type="ECO:0000313" key="2">
    <source>
        <dbReference type="Proteomes" id="UP001596174"/>
    </source>
</evidence>
<evidence type="ECO:0000313" key="1">
    <source>
        <dbReference type="EMBL" id="MFC5907547.1"/>
    </source>
</evidence>
<sequence>MTGVLHGAGILVAACCAEGVSELTHFEAGLAPHFGLPRTAPQVRLERG</sequence>
<dbReference type="EMBL" id="JBHSQJ010000035">
    <property type="protein sequence ID" value="MFC5907547.1"/>
    <property type="molecule type" value="Genomic_DNA"/>
</dbReference>
<keyword evidence="2" id="KW-1185">Reference proteome</keyword>
<reference evidence="2" key="1">
    <citation type="journal article" date="2019" name="Int. J. Syst. Evol. Microbiol.">
        <title>The Global Catalogue of Microorganisms (GCM) 10K type strain sequencing project: providing services to taxonomists for standard genome sequencing and annotation.</title>
        <authorList>
            <consortium name="The Broad Institute Genomics Platform"/>
            <consortium name="The Broad Institute Genome Sequencing Center for Infectious Disease"/>
            <person name="Wu L."/>
            <person name="Ma J."/>
        </authorList>
    </citation>
    <scope>NUCLEOTIDE SEQUENCE [LARGE SCALE GENOMIC DNA]</scope>
    <source>
        <strain evidence="2">JCM 4816</strain>
    </source>
</reference>
<organism evidence="1 2">
    <name type="scientific">Streptacidiphilus monticola</name>
    <dbReference type="NCBI Taxonomy" id="2161674"/>
    <lineage>
        <taxon>Bacteria</taxon>
        <taxon>Bacillati</taxon>
        <taxon>Actinomycetota</taxon>
        <taxon>Actinomycetes</taxon>
        <taxon>Kitasatosporales</taxon>
        <taxon>Streptomycetaceae</taxon>
        <taxon>Streptacidiphilus</taxon>
    </lineage>
</organism>
<gene>
    <name evidence="1" type="ORF">ACFP3V_09975</name>
</gene>
<protein>
    <submittedName>
        <fullName evidence="1">Uncharacterized protein</fullName>
    </submittedName>
</protein>